<name>A0A8H7MAW1_9PEZI</name>
<reference evidence="1" key="1">
    <citation type="submission" date="2016-08" db="EMBL/GenBank/DDBJ databases">
        <authorList>
            <person name="Yan J."/>
        </authorList>
    </citation>
    <scope>NUCLEOTIDE SEQUENCE</scope>
    <source>
        <strain evidence="1">CSS-01s</strain>
    </source>
</reference>
<dbReference type="AlphaFoldDB" id="A0A8H7MAW1"/>
<sequence>MSLWQTYRSSAPKTRLLLGLGLIAWGTIGLYSTDTAEKAFDMVPTDEDKKKLDQSIPKIRVVDKE</sequence>
<accession>A0A8H7MAW1</accession>
<dbReference type="Proteomes" id="UP000627934">
    <property type="component" value="Unassembled WGS sequence"/>
</dbReference>
<organism evidence="1 2">
    <name type="scientific">Lasiodiplodia theobromae</name>
    <dbReference type="NCBI Taxonomy" id="45133"/>
    <lineage>
        <taxon>Eukaryota</taxon>
        <taxon>Fungi</taxon>
        <taxon>Dikarya</taxon>
        <taxon>Ascomycota</taxon>
        <taxon>Pezizomycotina</taxon>
        <taxon>Dothideomycetes</taxon>
        <taxon>Dothideomycetes incertae sedis</taxon>
        <taxon>Botryosphaeriales</taxon>
        <taxon>Botryosphaeriaceae</taxon>
        <taxon>Lasiodiplodia</taxon>
    </lineage>
</organism>
<evidence type="ECO:0000313" key="1">
    <source>
        <dbReference type="EMBL" id="KAF9630590.1"/>
    </source>
</evidence>
<proteinExistence type="predicted"/>
<comment type="caution">
    <text evidence="1">The sequence shown here is derived from an EMBL/GenBank/DDBJ whole genome shotgun (WGS) entry which is preliminary data.</text>
</comment>
<reference evidence="1" key="2">
    <citation type="journal article" date="2018" name="DNA Res.">
        <title>Comparative genome and transcriptome analyses reveal adaptations to opportunistic infections in woody plant degrading pathogens of Botryosphaeriaceae.</title>
        <authorList>
            <person name="Yan J.Y."/>
            <person name="Zhao W.S."/>
            <person name="Chen Z."/>
            <person name="Xing Q.K."/>
            <person name="Zhang W."/>
            <person name="Chethana K.W.T."/>
            <person name="Xue M.F."/>
            <person name="Xu J.P."/>
            <person name="Phillips A.J.L."/>
            <person name="Wang Y."/>
            <person name="Liu J.H."/>
            <person name="Liu M."/>
            <person name="Zhou Y."/>
            <person name="Jayawardena R.S."/>
            <person name="Manawasinghe I.S."/>
            <person name="Huang J.B."/>
            <person name="Qiao G.H."/>
            <person name="Fu C.Y."/>
            <person name="Guo F.F."/>
            <person name="Dissanayake A.J."/>
            <person name="Peng Y.L."/>
            <person name="Hyde K.D."/>
            <person name="Li X.H."/>
        </authorList>
    </citation>
    <scope>NUCLEOTIDE SEQUENCE</scope>
    <source>
        <strain evidence="1">CSS-01s</strain>
    </source>
</reference>
<dbReference type="EMBL" id="MDYX01000040">
    <property type="protein sequence ID" value="KAF9630590.1"/>
    <property type="molecule type" value="Genomic_DNA"/>
</dbReference>
<evidence type="ECO:0000313" key="2">
    <source>
        <dbReference type="Proteomes" id="UP000627934"/>
    </source>
</evidence>
<gene>
    <name evidence="1" type="ORF">BFW01_g1152</name>
</gene>
<protein>
    <submittedName>
        <fullName evidence="1">Formate/nitrite transporter</fullName>
    </submittedName>
</protein>